<organism evidence="4 5">
    <name type="scientific">Ruminiclostridium papyrosolvens DSM 2782</name>
    <dbReference type="NCBI Taxonomy" id="588581"/>
    <lineage>
        <taxon>Bacteria</taxon>
        <taxon>Bacillati</taxon>
        <taxon>Bacillota</taxon>
        <taxon>Clostridia</taxon>
        <taxon>Eubacteriales</taxon>
        <taxon>Oscillospiraceae</taxon>
        <taxon>Ruminiclostridium</taxon>
    </lineage>
</organism>
<evidence type="ECO:0000256" key="2">
    <source>
        <dbReference type="ARBA" id="ARBA00022801"/>
    </source>
</evidence>
<dbReference type="OrthoDB" id="9807202at2"/>
<comment type="caution">
    <text evidence="4">The sequence shown here is derived from an EMBL/GenBank/DDBJ whole genome shotgun (WGS) entry which is preliminary data.</text>
</comment>
<dbReference type="InterPro" id="IPR005659">
    <property type="entry name" value="Chemorcpt_Glu_NH3ase_CheD"/>
</dbReference>
<proteinExistence type="inferred from homology"/>
<dbReference type="HAMAP" id="MF_01440">
    <property type="entry name" value="CheD"/>
    <property type="match status" value="1"/>
</dbReference>
<dbReference type="eggNOG" id="COG1871">
    <property type="taxonomic scope" value="Bacteria"/>
</dbReference>
<dbReference type="RefSeq" id="WP_004621966.1">
    <property type="nucleotide sequence ID" value="NZ_ACXX02000017.1"/>
</dbReference>
<dbReference type="GO" id="GO:0006935">
    <property type="term" value="P:chemotaxis"/>
    <property type="evidence" value="ECO:0007669"/>
    <property type="project" value="UniProtKB-UniRule"/>
</dbReference>
<dbReference type="AlphaFoldDB" id="F1THM3"/>
<dbReference type="InterPro" id="IPR038592">
    <property type="entry name" value="CheD-like_sf"/>
</dbReference>
<dbReference type="Gene3D" id="3.30.1330.200">
    <property type="match status" value="1"/>
</dbReference>
<dbReference type="InterPro" id="IPR011324">
    <property type="entry name" value="Cytotoxic_necrot_fac-like_cat"/>
</dbReference>
<evidence type="ECO:0000313" key="4">
    <source>
        <dbReference type="EMBL" id="EGD46005.1"/>
    </source>
</evidence>
<dbReference type="GO" id="GO:0050568">
    <property type="term" value="F:protein-glutamine glutaminase activity"/>
    <property type="evidence" value="ECO:0007669"/>
    <property type="project" value="UniProtKB-UniRule"/>
</dbReference>
<dbReference type="Pfam" id="PF03975">
    <property type="entry name" value="CheD"/>
    <property type="match status" value="1"/>
</dbReference>
<dbReference type="PROSITE" id="PS51257">
    <property type="entry name" value="PROKAR_LIPOPROTEIN"/>
    <property type="match status" value="1"/>
</dbReference>
<sequence length="162" mass="17492">MDIEIIKVGMADLNSSRHPCMITTLGLGSCVGVALYDSTAKVAGLAHVMLPSSEQAKNNSNIAKFADTAIVKLVDDMIKLGARKDRIVAKLAGGAQMFVFNQSSDLMRIGYRNVVASKEKLKLLNIPIISEDTGGNYGRTIELYSDDGRLMIKTIGFGIKQI</sequence>
<comment type="function">
    <text evidence="3">Probably deamidates glutamine residues to glutamate on methyl-accepting chemotaxis receptors (MCPs), playing an important role in chemotaxis.</text>
</comment>
<dbReference type="PANTHER" id="PTHR35147:SF1">
    <property type="entry name" value="CHEMORECEPTOR GLUTAMINE DEAMIDASE CHED-RELATED"/>
    <property type="match status" value="1"/>
</dbReference>
<dbReference type="PANTHER" id="PTHR35147">
    <property type="entry name" value="CHEMORECEPTOR GLUTAMINE DEAMIDASE CHED-RELATED"/>
    <property type="match status" value="1"/>
</dbReference>
<comment type="catalytic activity">
    <reaction evidence="3">
        <text>L-glutaminyl-[protein] + H2O = L-glutamyl-[protein] + NH4(+)</text>
        <dbReference type="Rhea" id="RHEA:16441"/>
        <dbReference type="Rhea" id="RHEA-COMP:10207"/>
        <dbReference type="Rhea" id="RHEA-COMP:10208"/>
        <dbReference type="ChEBI" id="CHEBI:15377"/>
        <dbReference type="ChEBI" id="CHEBI:28938"/>
        <dbReference type="ChEBI" id="CHEBI:29973"/>
        <dbReference type="ChEBI" id="CHEBI:30011"/>
        <dbReference type="EC" id="3.5.1.44"/>
    </reaction>
</comment>
<keyword evidence="2 3" id="KW-0378">Hydrolase</keyword>
<accession>F1THM3</accession>
<keyword evidence="5" id="KW-1185">Reference proteome</keyword>
<protein>
    <recommendedName>
        <fullName evidence="3">Probable chemoreceptor glutamine deamidase CheD</fullName>
        <ecNumber evidence="3">3.5.1.44</ecNumber>
    </recommendedName>
</protein>
<keyword evidence="1 3" id="KW-0145">Chemotaxis</keyword>
<dbReference type="EMBL" id="ACXX02000017">
    <property type="protein sequence ID" value="EGD46005.1"/>
    <property type="molecule type" value="Genomic_DNA"/>
</dbReference>
<dbReference type="EC" id="3.5.1.44" evidence="3"/>
<comment type="similarity">
    <text evidence="3">Belongs to the CheD family.</text>
</comment>
<gene>
    <name evidence="3" type="primary">cheD</name>
    <name evidence="4" type="ORF">Cpap_0611</name>
</gene>
<reference evidence="4" key="2">
    <citation type="submission" date="2011-01" db="EMBL/GenBank/DDBJ databases">
        <title>The Non-contiguous Finished genome of Clostridium papyrosolvens.</title>
        <authorList>
            <person name="Lucas S."/>
            <person name="Copeland A."/>
            <person name="Lapidus A."/>
            <person name="Cheng J.-F."/>
            <person name="Goodwin L."/>
            <person name="Pitluck S."/>
            <person name="Misra M."/>
            <person name="Chertkov O."/>
            <person name="Detter J.C."/>
            <person name="Han C."/>
            <person name="Tapia R."/>
            <person name="Land M."/>
            <person name="Hauser L."/>
            <person name="Kyrpides N."/>
            <person name="Ivanova N."/>
            <person name="Pagani I."/>
            <person name="Mouttaki H."/>
            <person name="He Z."/>
            <person name="Zhou J."/>
            <person name="Hemme C.L."/>
            <person name="Woyke T."/>
        </authorList>
    </citation>
    <scope>NUCLEOTIDE SEQUENCE [LARGE SCALE GENOMIC DNA]</scope>
    <source>
        <strain evidence="4">DSM 2782</strain>
    </source>
</reference>
<reference evidence="4" key="1">
    <citation type="submission" date="2009-07" db="EMBL/GenBank/DDBJ databases">
        <authorList>
            <consortium name="US DOE Joint Genome Institute (JGI-PGF)"/>
            <person name="Lucas S."/>
            <person name="Copeland A."/>
            <person name="Lapidus A."/>
            <person name="Glavina del Rio T."/>
            <person name="Tice H."/>
            <person name="Bruce D."/>
            <person name="Goodwin L."/>
            <person name="Pitluck S."/>
            <person name="Larimer F."/>
            <person name="Land M.L."/>
            <person name="Mouttaki H."/>
            <person name="He Z."/>
            <person name="Zhou J."/>
            <person name="Hemme C.L."/>
        </authorList>
    </citation>
    <scope>NUCLEOTIDE SEQUENCE</scope>
    <source>
        <strain evidence="4">DSM 2782</strain>
    </source>
</reference>
<evidence type="ECO:0000256" key="3">
    <source>
        <dbReference type="HAMAP-Rule" id="MF_01440"/>
    </source>
</evidence>
<dbReference type="CDD" id="cd16352">
    <property type="entry name" value="CheD"/>
    <property type="match status" value="1"/>
</dbReference>
<dbReference type="SUPFAM" id="SSF64438">
    <property type="entry name" value="CNF1/YfiH-like putative cysteine hydrolases"/>
    <property type="match status" value="1"/>
</dbReference>
<dbReference type="STRING" id="588581.Cpap_0611"/>
<evidence type="ECO:0000256" key="1">
    <source>
        <dbReference type="ARBA" id="ARBA00022500"/>
    </source>
</evidence>
<dbReference type="Proteomes" id="UP000003860">
    <property type="component" value="Unassembled WGS sequence"/>
</dbReference>
<name>F1THM3_9FIRM</name>
<evidence type="ECO:0000313" key="5">
    <source>
        <dbReference type="Proteomes" id="UP000003860"/>
    </source>
</evidence>